<proteinExistence type="predicted"/>
<gene>
    <name evidence="1" type="ORF">S12H4_13242</name>
</gene>
<comment type="caution">
    <text evidence="1">The sequence shown here is derived from an EMBL/GenBank/DDBJ whole genome shotgun (WGS) entry which is preliminary data.</text>
</comment>
<dbReference type="EMBL" id="BARW01006304">
    <property type="protein sequence ID" value="GAI87712.1"/>
    <property type="molecule type" value="Genomic_DNA"/>
</dbReference>
<protein>
    <submittedName>
        <fullName evidence="1">Uncharacterized protein</fullName>
    </submittedName>
</protein>
<reference evidence="1" key="1">
    <citation type="journal article" date="2014" name="Front. Microbiol.">
        <title>High frequency of phylogenetically diverse reductive dehalogenase-homologous genes in deep subseafloor sedimentary metagenomes.</title>
        <authorList>
            <person name="Kawai M."/>
            <person name="Futagami T."/>
            <person name="Toyoda A."/>
            <person name="Takaki Y."/>
            <person name="Nishi S."/>
            <person name="Hori S."/>
            <person name="Arai W."/>
            <person name="Tsubouchi T."/>
            <person name="Morono Y."/>
            <person name="Uchiyama I."/>
            <person name="Ito T."/>
            <person name="Fujiyama A."/>
            <person name="Inagaki F."/>
            <person name="Takami H."/>
        </authorList>
    </citation>
    <scope>NUCLEOTIDE SEQUENCE</scope>
    <source>
        <strain evidence="1">Expedition CK06-06</strain>
    </source>
</reference>
<name>X1S3U5_9ZZZZ</name>
<sequence length="46" mass="5300">MTTANRVRINQFDKVMTAFKRMQTVDEAAKKVAEEIAKEREKEEAG</sequence>
<dbReference type="AlphaFoldDB" id="X1S3U5"/>
<evidence type="ECO:0000313" key="1">
    <source>
        <dbReference type="EMBL" id="GAI87712.1"/>
    </source>
</evidence>
<organism evidence="1">
    <name type="scientific">marine sediment metagenome</name>
    <dbReference type="NCBI Taxonomy" id="412755"/>
    <lineage>
        <taxon>unclassified sequences</taxon>
        <taxon>metagenomes</taxon>
        <taxon>ecological metagenomes</taxon>
    </lineage>
</organism>
<accession>X1S3U5</accession>